<dbReference type="EMBL" id="VBUU01000023">
    <property type="protein sequence ID" value="TLG04186.1"/>
    <property type="molecule type" value="Genomic_DNA"/>
</dbReference>
<proteinExistence type="predicted"/>
<dbReference type="Pfam" id="PF19054">
    <property type="entry name" value="DUF5753"/>
    <property type="match status" value="1"/>
</dbReference>
<evidence type="ECO:0000313" key="2">
    <source>
        <dbReference type="EMBL" id="TLG04186.1"/>
    </source>
</evidence>
<feature type="domain" description="HTH cro/C1-type" evidence="1">
    <location>
        <begin position="17"/>
        <end position="73"/>
    </location>
</feature>
<dbReference type="Gene3D" id="1.10.260.40">
    <property type="entry name" value="lambda repressor-like DNA-binding domains"/>
    <property type="match status" value="1"/>
</dbReference>
<sequence length="290" mass="32419">METGDSTFARRQIGKQLRYLRETSGVSVDAVKKALGVSTQTIWRMETGQPTKIGRLHIKELCRLYGASESTTLVLLELLEGASRKSWWHAYGDAVPRHFDLYLGLESAASKLVTHQPSLLPGLVQTEDYRRALIWAANPQMPTEEVERRVELATRRRTRLNDPSFEVEILLNETALRHQVGGWSVMAEQLDHLAAVAELATVTVRVVPLAKCHIGLATGRFNILTFPASRTAWLSEPPIVYLEGYASAQYLERPAEVGLYESAAAGIRKASLDRHASRNRVIEIAKEHRA</sequence>
<accession>A0A5R8PAH9</accession>
<dbReference type="CDD" id="cd00093">
    <property type="entry name" value="HTH_XRE"/>
    <property type="match status" value="1"/>
</dbReference>
<dbReference type="AlphaFoldDB" id="A0A5R8PAH9"/>
<dbReference type="Proteomes" id="UP000308349">
    <property type="component" value="Unassembled WGS sequence"/>
</dbReference>
<evidence type="ECO:0000313" key="3">
    <source>
        <dbReference type="Proteomes" id="UP000308349"/>
    </source>
</evidence>
<evidence type="ECO:0000259" key="1">
    <source>
        <dbReference type="PROSITE" id="PS50943"/>
    </source>
</evidence>
<dbReference type="Pfam" id="PF13560">
    <property type="entry name" value="HTH_31"/>
    <property type="match status" value="1"/>
</dbReference>
<dbReference type="InterPro" id="IPR010982">
    <property type="entry name" value="Lambda_DNA-bd_dom_sf"/>
</dbReference>
<name>A0A5R8PAH9_9NOCA</name>
<dbReference type="SUPFAM" id="SSF47413">
    <property type="entry name" value="lambda repressor-like DNA-binding domains"/>
    <property type="match status" value="1"/>
</dbReference>
<dbReference type="InterPro" id="IPR043917">
    <property type="entry name" value="DUF5753"/>
</dbReference>
<dbReference type="RefSeq" id="WP_138457512.1">
    <property type="nucleotide sequence ID" value="NZ_VBUU01000023.1"/>
</dbReference>
<dbReference type="GO" id="GO:0003677">
    <property type="term" value="F:DNA binding"/>
    <property type="evidence" value="ECO:0007669"/>
    <property type="project" value="InterPro"/>
</dbReference>
<protein>
    <submittedName>
        <fullName evidence="2">Helix-turn-helix domain-containing protein</fullName>
    </submittedName>
</protein>
<dbReference type="PROSITE" id="PS50943">
    <property type="entry name" value="HTH_CROC1"/>
    <property type="match status" value="1"/>
</dbReference>
<gene>
    <name evidence="2" type="ORF">FEK35_20305</name>
</gene>
<organism evidence="2 3">
    <name type="scientific">Nocardia cyriacigeorgica</name>
    <dbReference type="NCBI Taxonomy" id="135487"/>
    <lineage>
        <taxon>Bacteria</taxon>
        <taxon>Bacillati</taxon>
        <taxon>Actinomycetota</taxon>
        <taxon>Actinomycetes</taxon>
        <taxon>Mycobacteriales</taxon>
        <taxon>Nocardiaceae</taxon>
        <taxon>Nocardia</taxon>
    </lineage>
</organism>
<dbReference type="PROSITE" id="PS01126">
    <property type="entry name" value="EF_TS_1"/>
    <property type="match status" value="1"/>
</dbReference>
<dbReference type="InterPro" id="IPR001387">
    <property type="entry name" value="Cro/C1-type_HTH"/>
</dbReference>
<dbReference type="GO" id="GO:0003746">
    <property type="term" value="F:translation elongation factor activity"/>
    <property type="evidence" value="ECO:0007669"/>
    <property type="project" value="InterPro"/>
</dbReference>
<comment type="caution">
    <text evidence="2">The sequence shown here is derived from an EMBL/GenBank/DDBJ whole genome shotgun (WGS) entry which is preliminary data.</text>
</comment>
<dbReference type="OrthoDB" id="4518607at2"/>
<dbReference type="InterPro" id="IPR018101">
    <property type="entry name" value="Transl_elong_Ts_CS"/>
</dbReference>
<reference evidence="2 3" key="1">
    <citation type="submission" date="2019-05" db="EMBL/GenBank/DDBJ databases">
        <title>Genomes sequences of two Nocardia cyriacigeorgica environmental isolates, type strains Nocardia asteroides ATCC 19247 and Nocardia cyriacigeorgica DSM 44484.</title>
        <authorList>
            <person name="Vautrin F."/>
            <person name="Bergeron E."/>
            <person name="Dubost A."/>
            <person name="Abrouk D."/>
            <person name="Rodriguez Nava V."/>
            <person name="Pujic P."/>
        </authorList>
    </citation>
    <scope>NUCLEOTIDE SEQUENCE [LARGE SCALE GENOMIC DNA]</scope>
    <source>
        <strain evidence="2 3">EML 1456</strain>
    </source>
</reference>